<dbReference type="Pfam" id="PF03737">
    <property type="entry name" value="RraA-like"/>
    <property type="match status" value="1"/>
</dbReference>
<comment type="function">
    <text evidence="8">Catalyzes the aldol cleavage of 4-hydroxy-4-methyl-2-oxoglutarate (HMG) into 2 molecules of pyruvate. Also contains a secondary oxaloacetate (OAA) decarboxylase activity due to the common pyruvate enolate transition state formed following C-C bond cleavage in the retro-aldol and decarboxylation reactions.</text>
</comment>
<dbReference type="EC" id="4.1.1.112" evidence="6"/>
<comment type="subunit">
    <text evidence="4">Homotrimer.</text>
</comment>
<dbReference type="AlphaFoldDB" id="A0A6J4JVF8"/>
<keyword evidence="12" id="KW-0479">Metal-binding</keyword>
<comment type="cofactor">
    <cofactor evidence="2">
        <name>a divalent metal cation</name>
        <dbReference type="ChEBI" id="CHEBI:60240"/>
    </cofactor>
</comment>
<dbReference type="GO" id="GO:0008948">
    <property type="term" value="F:oxaloacetate decarboxylase activity"/>
    <property type="evidence" value="ECO:0007669"/>
    <property type="project" value="UniProtKB-EC"/>
</dbReference>
<comment type="cofactor">
    <cofactor evidence="12">
        <name>Mg(2+)</name>
        <dbReference type="ChEBI" id="CHEBI:18420"/>
    </cofactor>
</comment>
<evidence type="ECO:0000256" key="9">
    <source>
        <dbReference type="ARBA" id="ARBA00030169"/>
    </source>
</evidence>
<evidence type="ECO:0000256" key="1">
    <source>
        <dbReference type="ARBA" id="ARBA00001342"/>
    </source>
</evidence>
<evidence type="ECO:0000256" key="6">
    <source>
        <dbReference type="ARBA" id="ARBA00012947"/>
    </source>
</evidence>
<feature type="binding site" evidence="12">
    <location>
        <position position="208"/>
    </location>
    <ligand>
        <name>substrate</name>
    </ligand>
</feature>
<evidence type="ECO:0000256" key="4">
    <source>
        <dbReference type="ARBA" id="ARBA00011233"/>
    </source>
</evidence>
<evidence type="ECO:0000256" key="5">
    <source>
        <dbReference type="ARBA" id="ARBA00012213"/>
    </source>
</evidence>
<evidence type="ECO:0000256" key="7">
    <source>
        <dbReference type="ARBA" id="ARBA00016549"/>
    </source>
</evidence>
<evidence type="ECO:0000256" key="10">
    <source>
        <dbReference type="ARBA" id="ARBA00032305"/>
    </source>
</evidence>
<feature type="binding site" evidence="12">
    <location>
        <begin position="186"/>
        <end position="189"/>
    </location>
    <ligand>
        <name>substrate</name>
    </ligand>
</feature>
<gene>
    <name evidence="14" type="ORF">AVDCRST_MAG77-4432</name>
</gene>
<evidence type="ECO:0000256" key="11">
    <source>
        <dbReference type="ARBA" id="ARBA00047973"/>
    </source>
</evidence>
<dbReference type="SUPFAM" id="SSF89562">
    <property type="entry name" value="RraA-like"/>
    <property type="match status" value="1"/>
</dbReference>
<organism evidence="14">
    <name type="scientific">uncultured Chloroflexota bacterium</name>
    <dbReference type="NCBI Taxonomy" id="166587"/>
    <lineage>
        <taxon>Bacteria</taxon>
        <taxon>Bacillati</taxon>
        <taxon>Chloroflexota</taxon>
        <taxon>environmental samples</taxon>
    </lineage>
</organism>
<comment type="similarity">
    <text evidence="3">Belongs to the class II aldolase/RraA-like family.</text>
</comment>
<evidence type="ECO:0000256" key="2">
    <source>
        <dbReference type="ARBA" id="ARBA00001968"/>
    </source>
</evidence>
<sequence>MRQASCWPTTPCARYAAATRGRTSTGGRRRCDAPAGVRRLPVGFAQRRGKSPPEPADLTHGGRDRDRDDDDDHGHQDGRPRVPDDIVERMKLVTTEEAWGVLRQNGYNFQFVGGWMNLHPERVLVGRAVTCAYLPARPDLQGAVAELGEREGRIGGQNSWVIDTLVENDCIVVDLFGKVKNGTFAGDNLGTSILTKTKTGMVIDGGIRDTQRIMEMENFSVFVRGLDPTAIADVTLQGINLPIRIGEATCLPGDIVLGTLTGIIFIPPHLAQQVVERSEDIRQRDQFGHQRLREGTYTPGQIDRKWTEDIEADFAEWKAAGGQAKH</sequence>
<feature type="compositionally biased region" description="Basic and acidic residues" evidence="13">
    <location>
        <begin position="60"/>
        <end position="84"/>
    </location>
</feature>
<dbReference type="EC" id="4.1.3.17" evidence="5"/>
<keyword evidence="12" id="KW-0460">Magnesium</keyword>
<name>A0A6J4JVF8_9CHLR</name>
<comment type="catalytic activity">
    <reaction evidence="1">
        <text>4-hydroxy-4-methyl-2-oxoglutarate = 2 pyruvate</text>
        <dbReference type="Rhea" id="RHEA:22748"/>
        <dbReference type="ChEBI" id="CHEBI:15361"/>
        <dbReference type="ChEBI" id="CHEBI:58276"/>
        <dbReference type="EC" id="4.1.3.17"/>
    </reaction>
</comment>
<dbReference type="GO" id="GO:0046872">
    <property type="term" value="F:metal ion binding"/>
    <property type="evidence" value="ECO:0007669"/>
    <property type="project" value="UniProtKB-KW"/>
</dbReference>
<dbReference type="PANTHER" id="PTHR33254:SF16">
    <property type="entry name" value="BLR3842 PROTEIN"/>
    <property type="match status" value="1"/>
</dbReference>
<evidence type="ECO:0000256" key="13">
    <source>
        <dbReference type="SAM" id="MobiDB-lite"/>
    </source>
</evidence>
<proteinExistence type="inferred from homology"/>
<reference evidence="14" key="1">
    <citation type="submission" date="2020-02" db="EMBL/GenBank/DDBJ databases">
        <authorList>
            <person name="Meier V. D."/>
        </authorList>
    </citation>
    <scope>NUCLEOTIDE SEQUENCE</scope>
    <source>
        <strain evidence="14">AVDCRST_MAG77</strain>
    </source>
</reference>
<dbReference type="Gene3D" id="3.50.30.40">
    <property type="entry name" value="Ribonuclease E inhibitor RraA/RraA-like"/>
    <property type="match status" value="1"/>
</dbReference>
<dbReference type="GO" id="GO:0047443">
    <property type="term" value="F:4-hydroxy-4-methyl-2-oxoglutarate aldolase activity"/>
    <property type="evidence" value="ECO:0007669"/>
    <property type="project" value="UniProtKB-EC"/>
</dbReference>
<dbReference type="EMBL" id="CADCTC010000235">
    <property type="protein sequence ID" value="CAA9288232.1"/>
    <property type="molecule type" value="Genomic_DNA"/>
</dbReference>
<feature type="binding site" evidence="12">
    <location>
        <position position="209"/>
    </location>
    <ligand>
        <name>Mg(2+)</name>
        <dbReference type="ChEBI" id="CHEBI:18420"/>
    </ligand>
</feature>
<dbReference type="GO" id="GO:0016853">
    <property type="term" value="F:isomerase activity"/>
    <property type="evidence" value="ECO:0007669"/>
    <property type="project" value="UniProtKB-KW"/>
</dbReference>
<dbReference type="InterPro" id="IPR005493">
    <property type="entry name" value="RraA/RraA-like"/>
</dbReference>
<evidence type="ECO:0000256" key="8">
    <source>
        <dbReference type="ARBA" id="ARBA00025046"/>
    </source>
</evidence>
<comment type="catalytic activity">
    <reaction evidence="11">
        <text>oxaloacetate + H(+) = pyruvate + CO2</text>
        <dbReference type="Rhea" id="RHEA:15641"/>
        <dbReference type="ChEBI" id="CHEBI:15361"/>
        <dbReference type="ChEBI" id="CHEBI:15378"/>
        <dbReference type="ChEBI" id="CHEBI:16452"/>
        <dbReference type="ChEBI" id="CHEBI:16526"/>
        <dbReference type="EC" id="4.1.1.112"/>
    </reaction>
</comment>
<evidence type="ECO:0000256" key="3">
    <source>
        <dbReference type="ARBA" id="ARBA00008621"/>
    </source>
</evidence>
<dbReference type="PANTHER" id="PTHR33254">
    <property type="entry name" value="4-HYDROXY-4-METHYL-2-OXOGLUTARATE ALDOLASE 3-RELATED"/>
    <property type="match status" value="1"/>
</dbReference>
<evidence type="ECO:0000313" key="14">
    <source>
        <dbReference type="EMBL" id="CAA9288232.1"/>
    </source>
</evidence>
<feature type="region of interest" description="Disordered" evidence="13">
    <location>
        <begin position="18"/>
        <end position="84"/>
    </location>
</feature>
<protein>
    <recommendedName>
        <fullName evidence="7">Putative 4-hydroxy-4-methyl-2-oxoglutarate aldolase</fullName>
        <ecNumber evidence="6">4.1.1.112</ecNumber>
        <ecNumber evidence="5">4.1.3.17</ecNumber>
    </recommendedName>
    <alternativeName>
        <fullName evidence="10">Oxaloacetate decarboxylase</fullName>
    </alternativeName>
    <alternativeName>
        <fullName evidence="9">RraA-like protein</fullName>
    </alternativeName>
</protein>
<accession>A0A6J4JVF8</accession>
<dbReference type="InterPro" id="IPR036704">
    <property type="entry name" value="RraA/RraA-like_sf"/>
</dbReference>
<keyword evidence="14" id="KW-0413">Isomerase</keyword>
<evidence type="ECO:0000256" key="12">
    <source>
        <dbReference type="PIRSR" id="PIRSR605493-1"/>
    </source>
</evidence>